<dbReference type="Pfam" id="PF21117">
    <property type="entry name" value="MRB1590_C"/>
    <property type="match status" value="1"/>
</dbReference>
<dbReference type="Proteomes" id="UP000030652">
    <property type="component" value="Unassembled WGS sequence"/>
</dbReference>
<evidence type="ECO:0000259" key="1">
    <source>
        <dbReference type="Pfam" id="PF21117"/>
    </source>
</evidence>
<sequence>MRFGKHKVQVDAIEQLVHPSQLRAIGYAIHYAARYMDGQKSIKEICRLVLADIQEKGLDCLSDRGIRGDFAEFRSYELAATLSRFRALRVEQKHTTRT</sequence>
<proteinExistence type="predicted"/>
<name>A0A0B0EJZ7_9BACT</name>
<dbReference type="eggNOG" id="COG3044">
    <property type="taxonomic scope" value="Bacteria"/>
</dbReference>
<organism evidence="2 3">
    <name type="scientific">Candidatus Scalindua brodae</name>
    <dbReference type="NCBI Taxonomy" id="237368"/>
    <lineage>
        <taxon>Bacteria</taxon>
        <taxon>Pseudomonadati</taxon>
        <taxon>Planctomycetota</taxon>
        <taxon>Candidatus Brocadiia</taxon>
        <taxon>Candidatus Brocadiales</taxon>
        <taxon>Candidatus Scalinduaceae</taxon>
        <taxon>Candidatus Scalindua</taxon>
    </lineage>
</organism>
<dbReference type="EMBL" id="JRYO01000085">
    <property type="protein sequence ID" value="KHE92894.1"/>
    <property type="molecule type" value="Genomic_DNA"/>
</dbReference>
<dbReference type="AlphaFoldDB" id="A0A0B0EJZ7"/>
<protein>
    <recommendedName>
        <fullName evidence="1">MRB1590-like C-terminal domain-containing protein</fullName>
    </recommendedName>
</protein>
<evidence type="ECO:0000313" key="3">
    <source>
        <dbReference type="Proteomes" id="UP000030652"/>
    </source>
</evidence>
<comment type="caution">
    <text evidence="2">The sequence shown here is derived from an EMBL/GenBank/DDBJ whole genome shotgun (WGS) entry which is preliminary data.</text>
</comment>
<accession>A0A0B0EJZ7</accession>
<dbReference type="InterPro" id="IPR049069">
    <property type="entry name" value="MRB1590-like_C"/>
</dbReference>
<feature type="domain" description="MRB1590-like C-terminal" evidence="1">
    <location>
        <begin position="2"/>
        <end position="90"/>
    </location>
</feature>
<gene>
    <name evidence="2" type="ORF">SCABRO_01283</name>
</gene>
<evidence type="ECO:0000313" key="2">
    <source>
        <dbReference type="EMBL" id="KHE92894.1"/>
    </source>
</evidence>
<reference evidence="2 3" key="1">
    <citation type="submission" date="2014-10" db="EMBL/GenBank/DDBJ databases">
        <title>Draft genome of anammox bacterium scalindua brodae, obtained using differential coverage binning of sequence data from two enrichment reactors.</title>
        <authorList>
            <person name="Speth D.R."/>
            <person name="Russ L."/>
            <person name="Kartal B."/>
            <person name="Op den Camp H.J."/>
            <person name="Dutilh B.E."/>
            <person name="Jetten M.S."/>
        </authorList>
    </citation>
    <scope>NUCLEOTIDE SEQUENCE [LARGE SCALE GENOMIC DNA]</scope>
    <source>
        <strain evidence="2">RU1</strain>
    </source>
</reference>